<evidence type="ECO:0000256" key="2">
    <source>
        <dbReference type="ARBA" id="ARBA00004604"/>
    </source>
</evidence>
<dbReference type="FunFam" id="3.40.50.11980:FF:000001">
    <property type="entry name" value="ZC3H12A isoform 1"/>
    <property type="match status" value="1"/>
</dbReference>
<dbReference type="InterPro" id="IPR056629">
    <property type="entry name" value="KH_N4BP1_1st"/>
</dbReference>
<sequence>MLMDVEENEAAQYKFSMDEFTVPLESERELQCQRPNVERIFGVVLNILGVLDQTHLLQSSTEHQQMWLQLQGERQNLEKAKDYIKGLCTPEVTEELDYPREMHCIFGGAKGIFLDCLIRTTSACLKPLAPGRIRISGLAEGAVMAQSWVSATVEKCQSSTKPCLNEAQIKRTFRDLVENYSDKHALDLLILPTSIKAELLILVDKHVFDNSMKVTKPNELQSICENHYSVTICSHPSGSQKNQTFEKNLTSNADVRNKSKSGSVILHQRASEPREVTGANPCTQARPFPTPTIKVTGYDAPHHQDMDEREITCKDENEKLWKISGFLDNFMGREMGDQRPQKHFSMGTQREFNMLLDFFKSMGYQESVVLKVLSENGIQEPSQILDKVNIEQYNTSQTNVNQLFKELSQVESSKEDDDDVEGGNYVLEVVKSAARTCGYSTSEILDIENGSVEGLLRKLNERNILENDKAFFSDNNGHNQEPAMWLPNTHKPEVRAEIATGTVVETLEVLNNNLLANNPVEDYYPGLAQQEVGLIERTKDSADSKEPCVPVVTGVQRFNEAMQTPFQLNLRNEKGKEDLRYVIIDGSNVAMIHGLHRFFSCRGIALAVQYFWDQGHRSITVFVPQWRMRKDSKVKEQHFLTELNDIGLLSFTPSRTIEGKRVTSYDDRFMLQLAEKTDSVIVTNDNLRDIAAESQAWKTIIKERLLQFTFVGDIFMVPDDPLGRNGPPLNQFLSKSARPRSKSKGHSFAGRRGPHSSPKKTSQTEVLNYRDRKPFSGKEEVEAGARSFKETQRLRHELLNIFPSQDENVDYVLQSEPCQSDLNKLSELIITLNV</sequence>
<evidence type="ECO:0000256" key="7">
    <source>
        <dbReference type="ARBA" id="ARBA00054635"/>
    </source>
</evidence>
<keyword evidence="16" id="KW-1185">Reference proteome</keyword>
<evidence type="ECO:0000256" key="4">
    <source>
        <dbReference type="ARBA" id="ARBA00022722"/>
    </source>
</evidence>
<feature type="region of interest" description="Disordered" evidence="8">
    <location>
        <begin position="726"/>
        <end position="773"/>
    </location>
</feature>
<dbReference type="Pfam" id="PF23052">
    <property type="entry name" value="KH_N4BP1_2nd"/>
    <property type="match status" value="1"/>
</dbReference>
<comment type="similarity">
    <text evidence="5">Belongs to the N4BP1 family.</text>
</comment>
<dbReference type="Pfam" id="PF23050">
    <property type="entry name" value="KH_N4BP1_1st"/>
    <property type="match status" value="1"/>
</dbReference>
<dbReference type="CDD" id="cd09032">
    <property type="entry name" value="KH-I_N4BP1_like_rpt1"/>
    <property type="match status" value="1"/>
</dbReference>
<evidence type="ECO:0000259" key="13">
    <source>
        <dbReference type="Pfam" id="PF23054"/>
    </source>
</evidence>
<evidence type="ECO:0000259" key="12">
    <source>
        <dbReference type="Pfam" id="PF23053"/>
    </source>
</evidence>
<comment type="subcellular location">
    <subcellularLocation>
        <location evidence="1">Nucleus</location>
        <location evidence="1">PML body</location>
    </subcellularLocation>
    <subcellularLocation>
        <location evidence="2">Nucleus</location>
        <location evidence="2">Nucleolus</location>
    </subcellularLocation>
</comment>
<evidence type="ECO:0000256" key="3">
    <source>
        <dbReference type="ARBA" id="ARBA00022588"/>
    </source>
</evidence>
<feature type="domain" description="N4BP1 second type I KH-domain" evidence="11">
    <location>
        <begin position="90"/>
        <end position="204"/>
    </location>
</feature>
<protein>
    <recommendedName>
        <fullName evidence="6">NEDD4-binding protein 1</fullName>
    </recommendedName>
</protein>
<dbReference type="GO" id="GO:0005730">
    <property type="term" value="C:nucleolus"/>
    <property type="evidence" value="ECO:0007669"/>
    <property type="project" value="UniProtKB-SubCell"/>
</dbReference>
<evidence type="ECO:0000256" key="1">
    <source>
        <dbReference type="ARBA" id="ARBA00004322"/>
    </source>
</evidence>
<dbReference type="InterPro" id="IPR056578">
    <property type="entry name" value="UBA_N4BP1_C"/>
</dbReference>
<evidence type="ECO:0000313" key="16">
    <source>
        <dbReference type="Proteomes" id="UP000812440"/>
    </source>
</evidence>
<dbReference type="Pfam" id="PF23053">
    <property type="entry name" value="UBA_N4BP1"/>
    <property type="match status" value="1"/>
</dbReference>
<evidence type="ECO:0000256" key="5">
    <source>
        <dbReference type="ARBA" id="ARBA00038274"/>
    </source>
</evidence>
<dbReference type="GO" id="GO:0004521">
    <property type="term" value="F:RNA endonuclease activity"/>
    <property type="evidence" value="ECO:0007669"/>
    <property type="project" value="TreeGrafter"/>
</dbReference>
<evidence type="ECO:0000259" key="10">
    <source>
        <dbReference type="Pfam" id="PF23050"/>
    </source>
</evidence>
<dbReference type="GO" id="GO:0003729">
    <property type="term" value="F:mRNA binding"/>
    <property type="evidence" value="ECO:0007669"/>
    <property type="project" value="TreeGrafter"/>
</dbReference>
<dbReference type="InterPro" id="IPR021869">
    <property type="entry name" value="RNase_Zc3h12_NYN"/>
</dbReference>
<gene>
    <name evidence="15" type="ORF">GDO86_001652</name>
</gene>
<dbReference type="PANTHER" id="PTHR12876:SF28">
    <property type="entry name" value="PROTEIN KHNYN"/>
    <property type="match status" value="1"/>
</dbReference>
<dbReference type="InterPro" id="IPR056631">
    <property type="entry name" value="UBA_N4BP1"/>
</dbReference>
<dbReference type="AlphaFoldDB" id="A0A8T2KMD5"/>
<keyword evidence="3" id="KW-0399">Innate immunity</keyword>
<feature type="domain" description="N4BP1 C-terminal UBA" evidence="13">
    <location>
        <begin position="785"/>
        <end position="830"/>
    </location>
</feature>
<comment type="function">
    <text evidence="7">Potent suppressor of cytokine production that acts as a regulator of innate immune signaling and inflammation. Acts as a key negative regulator of select cytokine and chemokine responses elicited by TRIF-independent Toll-like receptors (TLRs), thereby limiting inflammatory cytokine responses to minor insults. Has ribonuclease activity.</text>
</comment>
<dbReference type="InterPro" id="IPR055498">
    <property type="entry name" value="DUF7070"/>
</dbReference>
<dbReference type="Pfam" id="PF23054">
    <property type="entry name" value="UBA_N4BP1_C"/>
    <property type="match status" value="1"/>
</dbReference>
<name>A0A8T2KMD5_9PIPI</name>
<proteinExistence type="inferred from homology"/>
<dbReference type="EMBL" id="JAACNH010000001">
    <property type="protein sequence ID" value="KAG8455536.1"/>
    <property type="molecule type" value="Genomic_DNA"/>
</dbReference>
<reference evidence="15" key="1">
    <citation type="thesis" date="2020" institute="ProQuest LLC" country="789 East Eisenhower Parkway, Ann Arbor, MI, USA">
        <title>Comparative Genomics and Chromosome Evolution.</title>
        <authorList>
            <person name="Mudd A.B."/>
        </authorList>
    </citation>
    <scope>NUCLEOTIDE SEQUENCE</scope>
    <source>
        <strain evidence="15">Female2</strain>
        <tissue evidence="15">Blood</tissue>
    </source>
</reference>
<keyword evidence="4" id="KW-0540">Nuclease</keyword>
<keyword evidence="4" id="KW-0378">Hydrolase</keyword>
<evidence type="ECO:0000256" key="8">
    <source>
        <dbReference type="SAM" id="MobiDB-lite"/>
    </source>
</evidence>
<dbReference type="Gene3D" id="3.40.50.11980">
    <property type="match status" value="1"/>
</dbReference>
<evidence type="ECO:0000259" key="11">
    <source>
        <dbReference type="Pfam" id="PF23052"/>
    </source>
</evidence>
<dbReference type="OrthoDB" id="392925at2759"/>
<dbReference type="Pfam" id="PF11977">
    <property type="entry name" value="RNase_Zc3h12a"/>
    <property type="match status" value="1"/>
</dbReference>
<feature type="domain" description="N4BP1 UBA-like" evidence="12">
    <location>
        <begin position="351"/>
        <end position="393"/>
    </location>
</feature>
<dbReference type="Proteomes" id="UP000812440">
    <property type="component" value="Chromosome 1"/>
</dbReference>
<feature type="domain" description="N4BP1 first type I KH-domain" evidence="10">
    <location>
        <begin position="18"/>
        <end position="89"/>
    </location>
</feature>
<dbReference type="GO" id="GO:0016605">
    <property type="term" value="C:PML body"/>
    <property type="evidence" value="ECO:0007669"/>
    <property type="project" value="UniProtKB-SubCell"/>
</dbReference>
<comment type="caution">
    <text evidence="15">The sequence shown here is derived from an EMBL/GenBank/DDBJ whole genome shotgun (WGS) entry which is preliminary data.</text>
</comment>
<keyword evidence="3" id="KW-0391">Immunity</keyword>
<feature type="domain" description="DUF7070" evidence="14">
    <location>
        <begin position="424"/>
        <end position="462"/>
    </location>
</feature>
<evidence type="ECO:0000259" key="14">
    <source>
        <dbReference type="Pfam" id="PF23255"/>
    </source>
</evidence>
<dbReference type="SUPFAM" id="SSF54791">
    <property type="entry name" value="Eukaryotic type KH-domain (KH-domain type I)"/>
    <property type="match status" value="1"/>
</dbReference>
<feature type="domain" description="RNase NYN" evidence="9">
    <location>
        <begin position="579"/>
        <end position="730"/>
    </location>
</feature>
<evidence type="ECO:0000256" key="6">
    <source>
        <dbReference type="ARBA" id="ARBA00039336"/>
    </source>
</evidence>
<dbReference type="InterPro" id="IPR056630">
    <property type="entry name" value="KH_N4BP1_2nd"/>
</dbReference>
<dbReference type="PANTHER" id="PTHR12876">
    <property type="entry name" value="N4BP1-RELATED"/>
    <property type="match status" value="1"/>
</dbReference>
<dbReference type="GO" id="GO:0036464">
    <property type="term" value="C:cytoplasmic ribonucleoprotein granule"/>
    <property type="evidence" value="ECO:0007669"/>
    <property type="project" value="TreeGrafter"/>
</dbReference>
<organism evidence="15 16">
    <name type="scientific">Hymenochirus boettgeri</name>
    <name type="common">Congo dwarf clawed frog</name>
    <dbReference type="NCBI Taxonomy" id="247094"/>
    <lineage>
        <taxon>Eukaryota</taxon>
        <taxon>Metazoa</taxon>
        <taxon>Chordata</taxon>
        <taxon>Craniata</taxon>
        <taxon>Vertebrata</taxon>
        <taxon>Euteleostomi</taxon>
        <taxon>Amphibia</taxon>
        <taxon>Batrachia</taxon>
        <taxon>Anura</taxon>
        <taxon>Pipoidea</taxon>
        <taxon>Pipidae</taxon>
        <taxon>Pipinae</taxon>
        <taxon>Hymenochirus</taxon>
    </lineage>
</organism>
<dbReference type="InterPro" id="IPR051101">
    <property type="entry name" value="ZC3H12/N4BP1_RNase_Reg"/>
</dbReference>
<feature type="region of interest" description="Disordered" evidence="8">
    <location>
        <begin position="271"/>
        <end position="292"/>
    </location>
</feature>
<dbReference type="GO" id="GO:0045087">
    <property type="term" value="P:innate immune response"/>
    <property type="evidence" value="ECO:0007669"/>
    <property type="project" value="UniProtKB-KW"/>
</dbReference>
<evidence type="ECO:0000259" key="9">
    <source>
        <dbReference type="Pfam" id="PF11977"/>
    </source>
</evidence>
<dbReference type="Pfam" id="PF23255">
    <property type="entry name" value="DUF7070"/>
    <property type="match status" value="1"/>
</dbReference>
<accession>A0A8T2KMD5</accession>
<dbReference type="InterPro" id="IPR036612">
    <property type="entry name" value="KH_dom_type_1_sf"/>
</dbReference>
<evidence type="ECO:0000313" key="15">
    <source>
        <dbReference type="EMBL" id="KAG8455536.1"/>
    </source>
</evidence>